<proteinExistence type="predicted"/>
<protein>
    <submittedName>
        <fullName evidence="1">Polyhydroxyalkanoic acid system protein</fullName>
    </submittedName>
</protein>
<sequence>MADINIVQQHKLTAAKAREAAQQVADKLAQEYDLACAWDGDVLRFERSGVDGSLTLEKEQAQLQIKLGFMLSAFASTIEGKIAEKMRKVFTEPA</sequence>
<reference evidence="1 3" key="1">
    <citation type="submission" date="2016-11" db="EMBL/GenBank/DDBJ databases">
        <authorList>
            <person name="Varghese N."/>
            <person name="Submissions S."/>
        </authorList>
    </citation>
    <scope>NUCLEOTIDE SEQUENCE [LARGE SCALE GENOMIC DNA]</scope>
    <source>
        <strain evidence="1 3">NFR18</strain>
    </source>
</reference>
<dbReference type="AlphaFoldDB" id="A0A031GGE5"/>
<evidence type="ECO:0000313" key="3">
    <source>
        <dbReference type="Proteomes" id="UP000182489"/>
    </source>
</evidence>
<dbReference type="Proteomes" id="UP000305681">
    <property type="component" value="Unassembled WGS sequence"/>
</dbReference>
<dbReference type="EMBL" id="VDGE01000002">
    <property type="protein sequence ID" value="TNC77288.1"/>
    <property type="molecule type" value="Genomic_DNA"/>
</dbReference>
<evidence type="ECO:0000313" key="1">
    <source>
        <dbReference type="EMBL" id="SFX61891.1"/>
    </source>
</evidence>
<dbReference type="eggNOG" id="ENOG5033ABY">
    <property type="taxonomic scope" value="Bacteria"/>
</dbReference>
<dbReference type="OrthoDB" id="287584at2"/>
<dbReference type="InterPro" id="IPR013433">
    <property type="entry name" value="PHA_gran_rgn"/>
</dbReference>
<evidence type="ECO:0000313" key="4">
    <source>
        <dbReference type="Proteomes" id="UP000305681"/>
    </source>
</evidence>
<gene>
    <name evidence="2" type="ORF">FHI69_07995</name>
    <name evidence="1" type="ORF">SAMN03097694_2619</name>
</gene>
<dbReference type="EMBL" id="FPKH01000002">
    <property type="protein sequence ID" value="SFX61891.1"/>
    <property type="molecule type" value="Genomic_DNA"/>
</dbReference>
<dbReference type="Proteomes" id="UP000182489">
    <property type="component" value="Unassembled WGS sequence"/>
</dbReference>
<reference evidence="2 4" key="2">
    <citation type="submission" date="2019-06" db="EMBL/GenBank/DDBJ databases">
        <title>Genome sequence of Janthinobacterium lividum UCD_MED1.</title>
        <authorList>
            <person name="De Leon M.E."/>
            <person name="Jospin G."/>
        </authorList>
    </citation>
    <scope>NUCLEOTIDE SEQUENCE [LARGE SCALE GENOMIC DNA]</scope>
    <source>
        <strain evidence="2 4">UCD_MED1</strain>
    </source>
</reference>
<name>A0A031GGE5_9BURK</name>
<dbReference type="Pfam" id="PF09650">
    <property type="entry name" value="PHA_gran_rgn"/>
    <property type="match status" value="1"/>
</dbReference>
<dbReference type="NCBIfam" id="TIGR02610">
    <property type="entry name" value="PHA_gran_rgn"/>
    <property type="match status" value="1"/>
</dbReference>
<accession>A0A031GGE5</accession>
<comment type="caution">
    <text evidence="1">The sequence shown here is derived from an EMBL/GenBank/DDBJ whole genome shotgun (WGS) entry which is preliminary data.</text>
</comment>
<evidence type="ECO:0000313" key="2">
    <source>
        <dbReference type="EMBL" id="TNC77288.1"/>
    </source>
</evidence>
<organism evidence="1 3">
    <name type="scientific">Janthinobacterium lividum</name>
    <dbReference type="NCBI Taxonomy" id="29581"/>
    <lineage>
        <taxon>Bacteria</taxon>
        <taxon>Pseudomonadati</taxon>
        <taxon>Pseudomonadota</taxon>
        <taxon>Betaproteobacteria</taxon>
        <taxon>Burkholderiales</taxon>
        <taxon>Oxalobacteraceae</taxon>
        <taxon>Janthinobacterium</taxon>
    </lineage>
</organism>
<dbReference type="RefSeq" id="WP_034760280.1">
    <property type="nucleotide sequence ID" value="NZ_FPKH01000002.1"/>
</dbReference>